<dbReference type="Gene3D" id="1.10.150.20">
    <property type="entry name" value="5' to 3' exonuclease, C-terminal subdomain"/>
    <property type="match status" value="1"/>
</dbReference>
<dbReference type="Gene3D" id="3.30.70.370">
    <property type="match status" value="1"/>
</dbReference>
<sequence length="518" mass="59049">MKKSAPMTETKKVLIFIRDYADLGEDKLFLWGDNTLTSVTAQQLVGEAAEIICHDYWLIAPRIFSSTQQLPITVTDIEELRISSSGIKRDRESREKTDISGALQNFADSDTVKHYIDIFNKKAPIDENVLRTIGEAMLNQSSKLEADAKENNEWERFTKIERPVAEYLISSAAAGIAIDSARLRVHKENIEFDYYMALKKFSAEYNLPLELPSNDDIVHRLEPLGYDFSGVDVDYVLNFVPMNDNFAIDLLNLRKIAKSRNVLNAIPLSQKRIFPIVDCFGSITSRIYFKDPSLQNLAKHHRNILIPDDGKVFSYVDYEQYEAGIMAALSNDETLLTLYADGDLYKQVASGIFQDEERRKEAKRLFLSYAYGMKNRHLIDAAFGYGADRRMTKDFFKRFETFEKWKISVHALFETDQRIGTALGNHLRRDGAGPLTEKEKRSAVSQLVQGTASLIFKKSLIKLRQEPGVSLKVPMHDAILFEHSHDFDPRLVADVFARTMTEHFEGKITGKASLSPFR</sequence>
<protein>
    <submittedName>
        <fullName evidence="3">DNA polymerase I domain protein</fullName>
    </submittedName>
</protein>
<dbReference type="EMBL" id="LJRI01000554">
    <property type="protein sequence ID" value="KPY97199.1"/>
    <property type="molecule type" value="Genomic_DNA"/>
</dbReference>
<dbReference type="GO" id="GO:0003887">
    <property type="term" value="F:DNA-directed DNA polymerase activity"/>
    <property type="evidence" value="ECO:0007669"/>
    <property type="project" value="InterPro"/>
</dbReference>
<dbReference type="GO" id="GO:0006302">
    <property type="term" value="P:double-strand break repair"/>
    <property type="evidence" value="ECO:0007669"/>
    <property type="project" value="TreeGrafter"/>
</dbReference>
<dbReference type="SMART" id="SM00482">
    <property type="entry name" value="POLAc"/>
    <property type="match status" value="1"/>
</dbReference>
<dbReference type="InterPro" id="IPR043502">
    <property type="entry name" value="DNA/RNA_pol_sf"/>
</dbReference>
<dbReference type="AlphaFoldDB" id="A0A0Q0I959"/>
<dbReference type="Proteomes" id="UP000050384">
    <property type="component" value="Unassembled WGS sequence"/>
</dbReference>
<dbReference type="SUPFAM" id="SSF56672">
    <property type="entry name" value="DNA/RNA polymerases"/>
    <property type="match status" value="1"/>
</dbReference>
<dbReference type="PATRIC" id="fig|264459.3.peg.3452"/>
<name>A0A0Q0I959_PSESX</name>
<comment type="subunit">
    <text evidence="1">Single-chain monomer with multiple functions.</text>
</comment>
<feature type="domain" description="DNA-directed DNA polymerase family A palm" evidence="2">
    <location>
        <begin position="302"/>
        <end position="487"/>
    </location>
</feature>
<accession>A0A0Q0I959</accession>
<evidence type="ECO:0000313" key="4">
    <source>
        <dbReference type="Proteomes" id="UP000050384"/>
    </source>
</evidence>
<dbReference type="PANTHER" id="PTHR10133">
    <property type="entry name" value="DNA POLYMERASE I"/>
    <property type="match status" value="1"/>
</dbReference>
<dbReference type="GO" id="GO:0006261">
    <property type="term" value="P:DNA-templated DNA replication"/>
    <property type="evidence" value="ECO:0007669"/>
    <property type="project" value="InterPro"/>
</dbReference>
<proteinExistence type="predicted"/>
<gene>
    <name evidence="3" type="ORF">ALO94_02001</name>
</gene>
<evidence type="ECO:0000313" key="3">
    <source>
        <dbReference type="EMBL" id="KPY97199.1"/>
    </source>
</evidence>
<dbReference type="Pfam" id="PF00476">
    <property type="entry name" value="DNA_pol_A"/>
    <property type="match status" value="1"/>
</dbReference>
<reference evidence="3 4" key="1">
    <citation type="submission" date="2015-09" db="EMBL/GenBank/DDBJ databases">
        <title>Genome announcement of multiple Pseudomonas syringae strains.</title>
        <authorList>
            <person name="Thakur S."/>
            <person name="Wang P.W."/>
            <person name="Gong Y."/>
            <person name="Weir B.S."/>
            <person name="Guttman D.S."/>
        </authorList>
    </citation>
    <scope>NUCLEOTIDE SEQUENCE [LARGE SCALE GENOMIC DNA]</scope>
    <source>
        <strain evidence="3 4">ICMP16929</strain>
    </source>
</reference>
<comment type="caution">
    <text evidence="3">The sequence shown here is derived from an EMBL/GenBank/DDBJ whole genome shotgun (WGS) entry which is preliminary data.</text>
</comment>
<evidence type="ECO:0000256" key="1">
    <source>
        <dbReference type="ARBA" id="ARBA00011541"/>
    </source>
</evidence>
<dbReference type="InterPro" id="IPR002298">
    <property type="entry name" value="DNA_polymerase_A"/>
</dbReference>
<dbReference type="PANTHER" id="PTHR10133:SF62">
    <property type="entry name" value="DNA POLYMERASE THETA"/>
    <property type="match status" value="1"/>
</dbReference>
<evidence type="ECO:0000259" key="2">
    <source>
        <dbReference type="SMART" id="SM00482"/>
    </source>
</evidence>
<organism evidence="3 4">
    <name type="scientific">Pseudomonas syringae pv. spinaceae</name>
    <dbReference type="NCBI Taxonomy" id="264459"/>
    <lineage>
        <taxon>Bacteria</taxon>
        <taxon>Pseudomonadati</taxon>
        <taxon>Pseudomonadota</taxon>
        <taxon>Gammaproteobacteria</taxon>
        <taxon>Pseudomonadales</taxon>
        <taxon>Pseudomonadaceae</taxon>
        <taxon>Pseudomonas</taxon>
        <taxon>Pseudomonas syringae</taxon>
    </lineage>
</organism>
<dbReference type="InterPro" id="IPR001098">
    <property type="entry name" value="DNA-dir_DNA_pol_A_palm_dom"/>
</dbReference>
<dbReference type="GO" id="GO:0003677">
    <property type="term" value="F:DNA binding"/>
    <property type="evidence" value="ECO:0007669"/>
    <property type="project" value="InterPro"/>
</dbReference>